<reference evidence="9" key="1">
    <citation type="submission" date="2021-11" db="EMBL/GenBank/DDBJ databases">
        <authorList>
            <person name="Herlambang A."/>
            <person name="Guo Y."/>
            <person name="Takashima Y."/>
            <person name="Nishizawa T."/>
        </authorList>
    </citation>
    <scope>NUCLEOTIDE SEQUENCE</scope>
    <source>
        <strain evidence="9">E1425</strain>
    </source>
</reference>
<dbReference type="InterPro" id="IPR002471">
    <property type="entry name" value="Pept_S9_AS"/>
</dbReference>
<name>A0A9P3H297_9FUNG</name>
<dbReference type="FunFam" id="2.130.10.120:FF:000001">
    <property type="entry name" value="Prolyl endopeptidase"/>
    <property type="match status" value="1"/>
</dbReference>
<evidence type="ECO:0000256" key="1">
    <source>
        <dbReference type="ARBA" id="ARBA00001070"/>
    </source>
</evidence>
<dbReference type="SUPFAM" id="SSF53474">
    <property type="entry name" value="alpha/beta-Hydrolases"/>
    <property type="match status" value="1"/>
</dbReference>
<dbReference type="Proteomes" id="UP000827284">
    <property type="component" value="Unassembled WGS sequence"/>
</dbReference>
<evidence type="ECO:0000256" key="6">
    <source>
        <dbReference type="RuleBase" id="RU368024"/>
    </source>
</evidence>
<evidence type="ECO:0000256" key="5">
    <source>
        <dbReference type="ARBA" id="ARBA00022825"/>
    </source>
</evidence>
<organism evidence="9 10">
    <name type="scientific">Entomortierella parvispora</name>
    <dbReference type="NCBI Taxonomy" id="205924"/>
    <lineage>
        <taxon>Eukaryota</taxon>
        <taxon>Fungi</taxon>
        <taxon>Fungi incertae sedis</taxon>
        <taxon>Mucoromycota</taxon>
        <taxon>Mortierellomycotina</taxon>
        <taxon>Mortierellomycetes</taxon>
        <taxon>Mortierellales</taxon>
        <taxon>Mortierellaceae</taxon>
        <taxon>Entomortierella</taxon>
    </lineage>
</organism>
<dbReference type="GO" id="GO:0004252">
    <property type="term" value="F:serine-type endopeptidase activity"/>
    <property type="evidence" value="ECO:0007669"/>
    <property type="project" value="UniProtKB-UniRule"/>
</dbReference>
<dbReference type="InterPro" id="IPR023302">
    <property type="entry name" value="Pept_S9A_N"/>
</dbReference>
<dbReference type="PROSITE" id="PS00708">
    <property type="entry name" value="PRO_ENDOPEP_SER"/>
    <property type="match status" value="1"/>
</dbReference>
<feature type="domain" description="Peptidase S9A N-terminal" evidence="8">
    <location>
        <begin position="19"/>
        <end position="426"/>
    </location>
</feature>
<protein>
    <recommendedName>
        <fullName evidence="6">Prolyl endopeptidase</fullName>
        <ecNumber evidence="6">3.4.21.-</ecNumber>
    </recommendedName>
</protein>
<evidence type="ECO:0000313" key="9">
    <source>
        <dbReference type="EMBL" id="GJJ68720.1"/>
    </source>
</evidence>
<dbReference type="InterPro" id="IPR029058">
    <property type="entry name" value="AB_hydrolase_fold"/>
</dbReference>
<dbReference type="Pfam" id="PF00326">
    <property type="entry name" value="Peptidase_S9"/>
    <property type="match status" value="1"/>
</dbReference>
<dbReference type="GO" id="GO:0005829">
    <property type="term" value="C:cytosol"/>
    <property type="evidence" value="ECO:0007669"/>
    <property type="project" value="TreeGrafter"/>
</dbReference>
<dbReference type="PANTHER" id="PTHR42881">
    <property type="entry name" value="PROLYL ENDOPEPTIDASE"/>
    <property type="match status" value="1"/>
</dbReference>
<evidence type="ECO:0000259" key="7">
    <source>
        <dbReference type="Pfam" id="PF00326"/>
    </source>
</evidence>
<keyword evidence="3 6" id="KW-0645">Protease</keyword>
<feature type="domain" description="Peptidase S9 prolyl oligopeptidase catalytic" evidence="7">
    <location>
        <begin position="499"/>
        <end position="710"/>
    </location>
</feature>
<dbReference type="OrthoDB" id="248387at2759"/>
<dbReference type="InterPro" id="IPR001375">
    <property type="entry name" value="Peptidase_S9_cat"/>
</dbReference>
<dbReference type="EMBL" id="BQFW01000002">
    <property type="protein sequence ID" value="GJJ68720.1"/>
    <property type="molecule type" value="Genomic_DNA"/>
</dbReference>
<dbReference type="Pfam" id="PF02897">
    <property type="entry name" value="Peptidase_S9_N"/>
    <property type="match status" value="1"/>
</dbReference>
<evidence type="ECO:0000313" key="10">
    <source>
        <dbReference type="Proteomes" id="UP000827284"/>
    </source>
</evidence>
<sequence>MVNAATKLASKDGHFVYPAAPRSDVTETIHGVTVADPYRWLEDPEAEETKAYVDAQNALAATYLNKFEGRQKFNERLTELYNHERIMTPFKRGDYYYFFRNSGLQAQNVLYQQDTLISEPRVFLDPNTLEADGTAALTTHKFSKSGKLYAYGISRSGSDWVTIYLQDNQGNKLEDVIEWAKFTSVSFTHDDKGFFYGSYEKPNVEKGKAGTETGTNINKRLFYHKIGTPQSEDVLVYLDTANPTHSPSANVSDDGKYILLTISADCDPVNKLFIVDLEQAGNVITNDLPLTKVVDNFDALYSYLTNDGTVFYFQTNKDAPRYKVVRYDLSKPEEGFVDIVPQSEDVLNSSLVVNEDKLIMEYMHDVKSVLLVHDLKSGKFLNEIPIPIGTIGTVAGRRVDEEIFFSFTSFLNPSTIYRYNFTTEDKSKNLSIFKSSKVTNFDPELFEVKQVFYESKDGTKIPMFVSHKKGLVLDGNNPVYLYGYGGFSIPIQASYVPSAIVFMQNLGGVSVFVNLRGGGEYGEEWHKAGMLLNKQNVFDDFQYAAKHLIKEKYTRAGRISIHGGSNGGLLVGACVNQAPELFGAAVASVGVMDMLRFHKFTIGHAWQSDFGKPDENKEDFENLRRYSPLHNVSTSHPYPPVALFTSSHDDRVVPLHSYKYIAELQHTAGPLTNSPLLIRVDTKAGHGAGKPIDKRIAEITDQFSFIATAMDVEWRD</sequence>
<dbReference type="Gene3D" id="2.130.10.120">
    <property type="entry name" value="Prolyl oligopeptidase, N-terminal domain"/>
    <property type="match status" value="1"/>
</dbReference>
<dbReference type="InterPro" id="IPR051167">
    <property type="entry name" value="Prolyl_oligopep/macrocyclase"/>
</dbReference>
<evidence type="ECO:0000256" key="4">
    <source>
        <dbReference type="ARBA" id="ARBA00022801"/>
    </source>
</evidence>
<gene>
    <name evidence="9" type="ORF">EMPS_01066</name>
</gene>
<dbReference type="PANTHER" id="PTHR42881:SF2">
    <property type="entry name" value="PROLYL ENDOPEPTIDASE"/>
    <property type="match status" value="1"/>
</dbReference>
<keyword evidence="5 6" id="KW-0720">Serine protease</keyword>
<reference evidence="9" key="2">
    <citation type="journal article" date="2022" name="Microbiol. Resour. Announc.">
        <title>Whole-Genome Sequence of Entomortierella parvispora E1425, a Mucoromycotan Fungus Associated with Burkholderiaceae-Related Endosymbiotic Bacteria.</title>
        <authorList>
            <person name="Herlambang A."/>
            <person name="Guo Y."/>
            <person name="Takashima Y."/>
            <person name="Narisawa K."/>
            <person name="Ohta H."/>
            <person name="Nishizawa T."/>
        </authorList>
    </citation>
    <scope>NUCLEOTIDE SEQUENCE</scope>
    <source>
        <strain evidence="9">E1425</strain>
    </source>
</reference>
<dbReference type="AlphaFoldDB" id="A0A9P3H297"/>
<evidence type="ECO:0000256" key="3">
    <source>
        <dbReference type="ARBA" id="ARBA00022670"/>
    </source>
</evidence>
<dbReference type="GO" id="GO:0006508">
    <property type="term" value="P:proteolysis"/>
    <property type="evidence" value="ECO:0007669"/>
    <property type="project" value="UniProtKB-KW"/>
</dbReference>
<dbReference type="FunFam" id="3.40.50.1820:FF:000005">
    <property type="entry name" value="Prolyl endopeptidase"/>
    <property type="match status" value="1"/>
</dbReference>
<dbReference type="EC" id="3.4.21.-" evidence="6"/>
<dbReference type="GO" id="GO:0070012">
    <property type="term" value="F:oligopeptidase activity"/>
    <property type="evidence" value="ECO:0007669"/>
    <property type="project" value="TreeGrafter"/>
</dbReference>
<keyword evidence="10" id="KW-1185">Reference proteome</keyword>
<evidence type="ECO:0000259" key="8">
    <source>
        <dbReference type="Pfam" id="PF02897"/>
    </source>
</evidence>
<comment type="catalytic activity">
    <reaction evidence="1">
        <text>Hydrolysis of Pro-|-Xaa &gt;&gt; Ala-|-Xaa in oligopeptides.</text>
        <dbReference type="EC" id="3.4.21.26"/>
    </reaction>
</comment>
<dbReference type="SUPFAM" id="SSF50993">
    <property type="entry name" value="Peptidase/esterase 'gauge' domain"/>
    <property type="match status" value="1"/>
</dbReference>
<evidence type="ECO:0000256" key="2">
    <source>
        <dbReference type="ARBA" id="ARBA00005228"/>
    </source>
</evidence>
<proteinExistence type="inferred from homology"/>
<dbReference type="PRINTS" id="PR00862">
    <property type="entry name" value="PROLIGOPTASE"/>
</dbReference>
<accession>A0A9P3H297</accession>
<comment type="caution">
    <text evidence="9">The sequence shown here is derived from an EMBL/GenBank/DDBJ whole genome shotgun (WGS) entry which is preliminary data.</text>
</comment>
<keyword evidence="4 6" id="KW-0378">Hydrolase</keyword>
<dbReference type="InterPro" id="IPR002470">
    <property type="entry name" value="Peptidase_S9A"/>
</dbReference>
<dbReference type="Gene3D" id="3.40.50.1820">
    <property type="entry name" value="alpha/beta hydrolase"/>
    <property type="match status" value="1"/>
</dbReference>
<comment type="similarity">
    <text evidence="2 6">Belongs to the peptidase S9A family.</text>
</comment>